<gene>
    <name evidence="5" type="ORF">K4G66_05920</name>
</gene>
<dbReference type="Gene3D" id="1.10.10.60">
    <property type="entry name" value="Homeodomain-like"/>
    <property type="match status" value="1"/>
</dbReference>
<reference evidence="5" key="1">
    <citation type="journal article" date="2023" name="Comput. Struct. Biotechnol. J.">
        <title>Discovery of a novel marine Bacteroidetes with a rich repertoire of carbohydrate-active enzymes.</title>
        <authorList>
            <person name="Chen B."/>
            <person name="Liu G."/>
            <person name="Chen Q."/>
            <person name="Wang H."/>
            <person name="Liu L."/>
            <person name="Tang K."/>
        </authorList>
    </citation>
    <scope>NUCLEOTIDE SEQUENCE</scope>
    <source>
        <strain evidence="5">TK19036</strain>
    </source>
</reference>
<dbReference type="InterPro" id="IPR018060">
    <property type="entry name" value="HTH_AraC"/>
</dbReference>
<evidence type="ECO:0000313" key="5">
    <source>
        <dbReference type="EMBL" id="WKN38236.1"/>
    </source>
</evidence>
<dbReference type="AlphaFoldDB" id="A0AA49GTB8"/>
<feature type="domain" description="HTH araC/xylS-type" evidence="4">
    <location>
        <begin position="152"/>
        <end position="251"/>
    </location>
</feature>
<dbReference type="Pfam" id="PF20240">
    <property type="entry name" value="DUF6597"/>
    <property type="match status" value="1"/>
</dbReference>
<dbReference type="GO" id="GO:0003700">
    <property type="term" value="F:DNA-binding transcription factor activity"/>
    <property type="evidence" value="ECO:0007669"/>
    <property type="project" value="InterPro"/>
</dbReference>
<dbReference type="EMBL" id="CP120682">
    <property type="protein sequence ID" value="WKN38236.1"/>
    <property type="molecule type" value="Genomic_DNA"/>
</dbReference>
<dbReference type="GO" id="GO:0043565">
    <property type="term" value="F:sequence-specific DNA binding"/>
    <property type="evidence" value="ECO:0007669"/>
    <property type="project" value="InterPro"/>
</dbReference>
<accession>A0AA49GTB8</accession>
<evidence type="ECO:0000256" key="3">
    <source>
        <dbReference type="ARBA" id="ARBA00023163"/>
    </source>
</evidence>
<dbReference type="PROSITE" id="PS01124">
    <property type="entry name" value="HTH_ARAC_FAMILY_2"/>
    <property type="match status" value="1"/>
</dbReference>
<keyword evidence="1" id="KW-0805">Transcription regulation</keyword>
<dbReference type="PANTHER" id="PTHR46796:SF13">
    <property type="entry name" value="HTH-TYPE TRANSCRIPTIONAL ACTIVATOR RHAS"/>
    <property type="match status" value="1"/>
</dbReference>
<dbReference type="Pfam" id="PF12833">
    <property type="entry name" value="HTH_18"/>
    <property type="match status" value="1"/>
</dbReference>
<dbReference type="PANTHER" id="PTHR46796">
    <property type="entry name" value="HTH-TYPE TRANSCRIPTIONAL ACTIVATOR RHAS-RELATED"/>
    <property type="match status" value="1"/>
</dbReference>
<dbReference type="InterPro" id="IPR009057">
    <property type="entry name" value="Homeodomain-like_sf"/>
</dbReference>
<evidence type="ECO:0000259" key="4">
    <source>
        <dbReference type="PROSITE" id="PS01124"/>
    </source>
</evidence>
<name>A0AA49GTB8_9BACT</name>
<evidence type="ECO:0000256" key="1">
    <source>
        <dbReference type="ARBA" id="ARBA00023015"/>
    </source>
</evidence>
<dbReference type="SUPFAM" id="SSF46689">
    <property type="entry name" value="Homeodomain-like"/>
    <property type="match status" value="1"/>
</dbReference>
<dbReference type="InterPro" id="IPR050204">
    <property type="entry name" value="AraC_XylS_family_regulators"/>
</dbReference>
<proteinExistence type="predicted"/>
<keyword evidence="3" id="KW-0804">Transcription</keyword>
<reference evidence="5" key="2">
    <citation type="journal article" date="2024" name="Antonie Van Leeuwenhoek">
        <title>Roseihalotalea indica gen. nov., sp. nov., a halophilic Bacteroidetes from mesopelagic Southwest Indian Ocean with higher carbohydrate metabolic potential.</title>
        <authorList>
            <person name="Chen B."/>
            <person name="Zhang M."/>
            <person name="Lin D."/>
            <person name="Ye J."/>
            <person name="Tang K."/>
        </authorList>
    </citation>
    <scope>NUCLEOTIDE SEQUENCE</scope>
    <source>
        <strain evidence="5">TK19036</strain>
    </source>
</reference>
<dbReference type="InterPro" id="IPR046532">
    <property type="entry name" value="DUF6597"/>
</dbReference>
<organism evidence="5">
    <name type="scientific">Roseihalotalea indica</name>
    <dbReference type="NCBI Taxonomy" id="2867963"/>
    <lineage>
        <taxon>Bacteria</taxon>
        <taxon>Pseudomonadati</taxon>
        <taxon>Bacteroidota</taxon>
        <taxon>Cytophagia</taxon>
        <taxon>Cytophagales</taxon>
        <taxon>Catalimonadaceae</taxon>
        <taxon>Roseihalotalea</taxon>
    </lineage>
</organism>
<sequence length="251" mass="28605">MNSVTIVPCEELKDFVSHFWAGTMSADEQTNFIYHFTANPNTELAFAFKSSPDRHPTLVFSSILGHTASFGQVSENSFVNIVGVSLFSHAVPLFLNVSPSDLINQFTDLETLLGNSGRMINEKMETALTVNDYIKILSDYFKSQLSKKYLEDKLMTNAMKQIRKYHGTVSINQLASTCCLSEKQFERRFTAYSGFKPKLYSRIIRFESALWQSKHYENLTAVAHTFGYYDQSHFIRDFKKFTGSAPGSFIR</sequence>
<dbReference type="SMART" id="SM00342">
    <property type="entry name" value="HTH_ARAC"/>
    <property type="match status" value="1"/>
</dbReference>
<evidence type="ECO:0000256" key="2">
    <source>
        <dbReference type="ARBA" id="ARBA00023125"/>
    </source>
</evidence>
<keyword evidence="2" id="KW-0238">DNA-binding</keyword>
<protein>
    <submittedName>
        <fullName evidence="5">AraC family transcriptional regulator</fullName>
    </submittedName>
</protein>